<keyword evidence="3 5" id="KW-1133">Transmembrane helix</keyword>
<feature type="transmembrane region" description="Helical" evidence="5">
    <location>
        <begin position="252"/>
        <end position="269"/>
    </location>
</feature>
<organism evidence="7 8">
    <name type="scientific">Bacillus gobiensis</name>
    <dbReference type="NCBI Taxonomy" id="1441095"/>
    <lineage>
        <taxon>Bacteria</taxon>
        <taxon>Bacillati</taxon>
        <taxon>Bacillota</taxon>
        <taxon>Bacilli</taxon>
        <taxon>Bacillales</taxon>
        <taxon>Bacillaceae</taxon>
        <taxon>Bacillus</taxon>
    </lineage>
</organism>
<comment type="subcellular location">
    <subcellularLocation>
        <location evidence="1">Membrane</location>
        <topology evidence="1">Multi-pass membrane protein</topology>
    </subcellularLocation>
</comment>
<evidence type="ECO:0000313" key="8">
    <source>
        <dbReference type="Proteomes" id="UP000067625"/>
    </source>
</evidence>
<name>A0A0M4FU63_9BACI</name>
<gene>
    <name evidence="7" type="ORF">AM592_09820</name>
</gene>
<keyword evidence="2 5" id="KW-0812">Transmembrane</keyword>
<feature type="transmembrane region" description="Helical" evidence="5">
    <location>
        <begin position="136"/>
        <end position="166"/>
    </location>
</feature>
<evidence type="ECO:0000256" key="5">
    <source>
        <dbReference type="SAM" id="Phobius"/>
    </source>
</evidence>
<dbReference type="Proteomes" id="UP000067625">
    <property type="component" value="Chromosome"/>
</dbReference>
<dbReference type="Pfam" id="PF01578">
    <property type="entry name" value="Cytochrom_C_asm"/>
    <property type="match status" value="1"/>
</dbReference>
<evidence type="ECO:0000313" key="7">
    <source>
        <dbReference type="EMBL" id="ALC81868.1"/>
    </source>
</evidence>
<feature type="transmembrane region" description="Helical" evidence="5">
    <location>
        <begin position="41"/>
        <end position="62"/>
    </location>
</feature>
<dbReference type="InterPro" id="IPR002541">
    <property type="entry name" value="Cyt_c_assembly"/>
</dbReference>
<dbReference type="EMBL" id="CP012600">
    <property type="protein sequence ID" value="ALC81868.1"/>
    <property type="molecule type" value="Genomic_DNA"/>
</dbReference>
<feature type="transmembrane region" description="Helical" evidence="5">
    <location>
        <begin position="98"/>
        <end position="116"/>
    </location>
</feature>
<accession>A0A0M4FU63</accession>
<evidence type="ECO:0000256" key="1">
    <source>
        <dbReference type="ARBA" id="ARBA00004141"/>
    </source>
</evidence>
<sequence length="279" mass="32343">MDMIVVGSMARFNEVTIIIYALCVLLYFIDFLQNNRKAKKAAFWLLAIVWVLQVFYLAWVMMETGRFPILNISEGLYFYAWVLVTLSLLLTQLLKIEFIVFFTNVIGFSMMALHTFTPSEQQSAAVSGQLASELLFIHITMAILSYGAFSLSFAFSLLYLIQYNLLKKKKWGKRLRRIEDLTKLDHMSYVMNIIGVPVLLLSLILGVIWAYVSLETLYWFDPKVLGSLVMLLLYSYYLYIRLVKELRGKVVALWNAASFLVLMINYFLLGSLSQFHWFS</sequence>
<feature type="transmembrane region" description="Helical" evidence="5">
    <location>
        <begin position="224"/>
        <end position="240"/>
    </location>
</feature>
<dbReference type="PATRIC" id="fig|1441095.3.peg.2159"/>
<proteinExistence type="predicted"/>
<evidence type="ECO:0000256" key="4">
    <source>
        <dbReference type="ARBA" id="ARBA00023136"/>
    </source>
</evidence>
<dbReference type="GO" id="GO:0005886">
    <property type="term" value="C:plasma membrane"/>
    <property type="evidence" value="ECO:0007669"/>
    <property type="project" value="TreeGrafter"/>
</dbReference>
<dbReference type="PANTHER" id="PTHR30071">
    <property type="entry name" value="HEME EXPORTER PROTEIN C"/>
    <property type="match status" value="1"/>
</dbReference>
<dbReference type="GO" id="GO:0020037">
    <property type="term" value="F:heme binding"/>
    <property type="evidence" value="ECO:0007669"/>
    <property type="project" value="InterPro"/>
</dbReference>
<reference evidence="7 8" key="2">
    <citation type="journal article" date="2016" name="Int. J. Syst. Evol. Microbiol.">
        <title>Bacillus gobiensis sp. nov., isolated from a soil sample.</title>
        <authorList>
            <person name="Liu B."/>
            <person name="Liu G.H."/>
            <person name="Cetin S."/>
            <person name="Schumann P."/>
            <person name="Pan Z.Z."/>
            <person name="Chen Q.Q."/>
        </authorList>
    </citation>
    <scope>NUCLEOTIDE SEQUENCE [LARGE SCALE GENOMIC DNA]</scope>
    <source>
        <strain evidence="7 8">FJAT-4402</strain>
    </source>
</reference>
<keyword evidence="4 5" id="KW-0472">Membrane</keyword>
<feature type="transmembrane region" description="Helical" evidence="5">
    <location>
        <begin position="68"/>
        <end position="91"/>
    </location>
</feature>
<protein>
    <submittedName>
        <fullName evidence="7">Cytochrome C assembly protein</fullName>
    </submittedName>
</protein>
<dbReference type="GO" id="GO:0017004">
    <property type="term" value="P:cytochrome complex assembly"/>
    <property type="evidence" value="ECO:0007669"/>
    <property type="project" value="InterPro"/>
</dbReference>
<evidence type="ECO:0000256" key="2">
    <source>
        <dbReference type="ARBA" id="ARBA00022692"/>
    </source>
</evidence>
<evidence type="ECO:0000259" key="6">
    <source>
        <dbReference type="Pfam" id="PF01578"/>
    </source>
</evidence>
<feature type="transmembrane region" description="Helical" evidence="5">
    <location>
        <begin position="12"/>
        <end position="29"/>
    </location>
</feature>
<feature type="domain" description="Cytochrome c assembly protein" evidence="6">
    <location>
        <begin position="70"/>
        <end position="274"/>
    </location>
</feature>
<evidence type="ECO:0000256" key="3">
    <source>
        <dbReference type="ARBA" id="ARBA00022989"/>
    </source>
</evidence>
<dbReference type="STRING" id="1441095.AM592_09820"/>
<feature type="transmembrane region" description="Helical" evidence="5">
    <location>
        <begin position="187"/>
        <end position="212"/>
    </location>
</feature>
<keyword evidence="8" id="KW-1185">Reference proteome</keyword>
<dbReference type="InterPro" id="IPR045062">
    <property type="entry name" value="Cyt_c_biogenesis_CcsA/CcmC"/>
</dbReference>
<reference evidence="8" key="1">
    <citation type="submission" date="2015-08" db="EMBL/GenBank/DDBJ databases">
        <title>Genome sequencing project for genomic taxonomy and phylogenomics of Bacillus-like bacteria.</title>
        <authorList>
            <person name="Liu B."/>
            <person name="Wang J."/>
            <person name="Zhu Y."/>
            <person name="Liu G."/>
            <person name="Chen Q."/>
            <person name="Chen Z."/>
            <person name="Lan J."/>
            <person name="Che J."/>
            <person name="Ge C."/>
            <person name="Shi H."/>
            <person name="Pan Z."/>
            <person name="Liu X."/>
        </authorList>
    </citation>
    <scope>NUCLEOTIDE SEQUENCE [LARGE SCALE GENOMIC DNA]</scope>
    <source>
        <strain evidence="8">FJAT-4402</strain>
    </source>
</reference>
<dbReference type="PANTHER" id="PTHR30071:SF15">
    <property type="entry name" value="PROTEIN HEMX"/>
    <property type="match status" value="1"/>
</dbReference>
<dbReference type="AlphaFoldDB" id="A0A0M4FU63"/>